<dbReference type="RefSeq" id="WP_091943573.1">
    <property type="nucleotide sequence ID" value="NZ_FOSV01000004.1"/>
</dbReference>
<dbReference type="Proteomes" id="UP000198804">
    <property type="component" value="Unassembled WGS sequence"/>
</dbReference>
<keyword evidence="2" id="KW-0732">Signal</keyword>
<evidence type="ECO:0000313" key="3">
    <source>
        <dbReference type="EMBL" id="SFK78323.1"/>
    </source>
</evidence>
<dbReference type="EMBL" id="FOSV01000004">
    <property type="protein sequence ID" value="SFK78323.1"/>
    <property type="molecule type" value="Genomic_DNA"/>
</dbReference>
<evidence type="ECO:0000256" key="1">
    <source>
        <dbReference type="SAM" id="MobiDB-lite"/>
    </source>
</evidence>
<name>A0A1I4CC30_9HYPH</name>
<feature type="signal peptide" evidence="2">
    <location>
        <begin position="1"/>
        <end position="33"/>
    </location>
</feature>
<evidence type="ECO:0000256" key="2">
    <source>
        <dbReference type="SAM" id="SignalP"/>
    </source>
</evidence>
<sequence length="464" mass="49671">MRATTSTWRRGGPLRGAALLLGALALQAGGAAANECRTAESRDGAVEMDPTWAGTTVGYAALQRGGIVYFGYYDAERRLTVASLDPRSRRLCVRTLDAVFGGWDSHNGIVMAFDSGGRLHVAGNMHGTGLIYARASEPDDVASLRPAGMVGTDEARVTYPRFVRGDDGNLLFVYRSGASGRGEWIVNRWADGRWARVSAQPVFAANWQGRPVSAYPSPFVADERGVFHVAIVWRHTGDAATNFAVSYAATRDFQTWRGADGRRLTAPLTPDTADSIERRGEGQGLLNAPIAAADERGQPMVAYTRYGPGGNNAVFLAKPEGSGWTTHLLVESDRRVPIEGTGTLPDVPRLRELDPDEGTILVAFPGRAAFRYGFDPVTLEPRGSAVRARAADSRPSPARPIPGLGRSALRRVPVLDAASGQRLPGRFEFFAQAGNGDRPVACTADAPKACDPPPSPVYFVQGGH</sequence>
<feature type="chain" id="PRO_5011773540" evidence="2">
    <location>
        <begin position="34"/>
        <end position="464"/>
    </location>
</feature>
<accession>A0A1I4CC30</accession>
<keyword evidence="4" id="KW-1185">Reference proteome</keyword>
<dbReference type="OrthoDB" id="223410at2"/>
<dbReference type="Pfam" id="PF15892">
    <property type="entry name" value="BNR_4"/>
    <property type="match status" value="1"/>
</dbReference>
<dbReference type="AlphaFoldDB" id="A0A1I4CC30"/>
<organism evidence="3 4">
    <name type="scientific">Methylorubrum salsuginis</name>
    <dbReference type="NCBI Taxonomy" id="414703"/>
    <lineage>
        <taxon>Bacteria</taxon>
        <taxon>Pseudomonadati</taxon>
        <taxon>Pseudomonadota</taxon>
        <taxon>Alphaproteobacteria</taxon>
        <taxon>Hyphomicrobiales</taxon>
        <taxon>Methylobacteriaceae</taxon>
        <taxon>Methylorubrum</taxon>
    </lineage>
</organism>
<reference evidence="4" key="1">
    <citation type="submission" date="2016-10" db="EMBL/GenBank/DDBJ databases">
        <authorList>
            <person name="Varghese N."/>
            <person name="Submissions S."/>
        </authorList>
    </citation>
    <scope>NUCLEOTIDE SEQUENCE [LARGE SCALE GENOMIC DNA]</scope>
    <source>
        <strain evidence="4">CGMCC 1.6474</strain>
    </source>
</reference>
<feature type="compositionally biased region" description="Low complexity" evidence="1">
    <location>
        <begin position="386"/>
        <end position="396"/>
    </location>
</feature>
<gene>
    <name evidence="3" type="ORF">SAMN04488125_104132</name>
</gene>
<feature type="region of interest" description="Disordered" evidence="1">
    <location>
        <begin position="386"/>
        <end position="405"/>
    </location>
</feature>
<dbReference type="STRING" id="414703.SAMN04488125_104132"/>
<protein>
    <submittedName>
        <fullName evidence="3">BNR repeat-containing family member</fullName>
    </submittedName>
</protein>
<proteinExistence type="predicted"/>
<evidence type="ECO:0000313" key="4">
    <source>
        <dbReference type="Proteomes" id="UP000198804"/>
    </source>
</evidence>